<dbReference type="SUPFAM" id="SSF51735">
    <property type="entry name" value="NAD(P)-binding Rossmann-fold domains"/>
    <property type="match status" value="1"/>
</dbReference>
<gene>
    <name evidence="3" type="ORF">FIBRA_03586</name>
</gene>
<evidence type="ECO:0000256" key="1">
    <source>
        <dbReference type="ARBA" id="ARBA00006484"/>
    </source>
</evidence>
<evidence type="ECO:0000256" key="2">
    <source>
        <dbReference type="ARBA" id="ARBA00023002"/>
    </source>
</evidence>
<dbReference type="Gene3D" id="3.40.50.720">
    <property type="entry name" value="NAD(P)-binding Rossmann-like Domain"/>
    <property type="match status" value="1"/>
</dbReference>
<dbReference type="PRINTS" id="PR00081">
    <property type="entry name" value="GDHRDH"/>
</dbReference>
<accession>J4GNK1</accession>
<comment type="similarity">
    <text evidence="1">Belongs to the short-chain dehydrogenases/reductases (SDR) family.</text>
</comment>
<dbReference type="CDD" id="cd05233">
    <property type="entry name" value="SDR_c"/>
    <property type="match status" value="1"/>
</dbReference>
<dbReference type="HOGENOM" id="CLU_010194_8_0_1"/>
<dbReference type="AlphaFoldDB" id="J4GNK1"/>
<organism evidence="3 4">
    <name type="scientific">Fibroporia radiculosa</name>
    <dbReference type="NCBI Taxonomy" id="599839"/>
    <lineage>
        <taxon>Eukaryota</taxon>
        <taxon>Fungi</taxon>
        <taxon>Dikarya</taxon>
        <taxon>Basidiomycota</taxon>
        <taxon>Agaricomycotina</taxon>
        <taxon>Agaricomycetes</taxon>
        <taxon>Polyporales</taxon>
        <taxon>Fibroporiaceae</taxon>
        <taxon>Fibroporia</taxon>
    </lineage>
</organism>
<dbReference type="PANTHER" id="PTHR42760">
    <property type="entry name" value="SHORT-CHAIN DEHYDROGENASES/REDUCTASES FAMILY MEMBER"/>
    <property type="match status" value="1"/>
</dbReference>
<evidence type="ECO:0000313" key="3">
    <source>
        <dbReference type="EMBL" id="CCM01530.1"/>
    </source>
</evidence>
<keyword evidence="4" id="KW-1185">Reference proteome</keyword>
<dbReference type="Proteomes" id="UP000006352">
    <property type="component" value="Unassembled WGS sequence"/>
</dbReference>
<dbReference type="OrthoDB" id="1933717at2759"/>
<name>J4GNK1_9APHY</name>
<sequence>MKVSFPPHAGKYHFPRIFWLKFSTSNLGLEFVKTARHDTYPAVDPTKANLAGQVVLVTGASKGIGKAIAIAFAQSGASGLVLLARSDLSVTKAACEAAVRKRPGQSLKVLTINVDTSDAAQVNTAIAKIKETLGRLDIVVNNAGVIEPEALIADSDSKSWWHTWDVNIRGTYEVTRAALPLLIESNGNKTVVVVSSIAAHGILETHGSAYGMTKLAQLRFAELIVNEYGDKGIVAYAVHPGSISTGMNADIAEDLKPFLIDTPEIAAHTIVWLAREPKAWLSGRYISCQWDVEELEAKKQEIVDGDKLKVRMAI</sequence>
<dbReference type="GeneID" id="24096441"/>
<dbReference type="RefSeq" id="XP_012180813.1">
    <property type="nucleotide sequence ID" value="XM_012325423.1"/>
</dbReference>
<reference evidence="3 4" key="1">
    <citation type="journal article" date="2012" name="Appl. Environ. Microbiol.">
        <title>Short-read sequencing for genomic analysis of the brown rot fungus Fibroporia radiculosa.</title>
        <authorList>
            <person name="Tang J.D."/>
            <person name="Perkins A.D."/>
            <person name="Sonstegard T.S."/>
            <person name="Schroeder S.G."/>
            <person name="Burgess S.C."/>
            <person name="Diehl S.V."/>
        </authorList>
    </citation>
    <scope>NUCLEOTIDE SEQUENCE [LARGE SCALE GENOMIC DNA]</scope>
    <source>
        <strain evidence="3 4">TFFH 294</strain>
    </source>
</reference>
<evidence type="ECO:0000313" key="4">
    <source>
        <dbReference type="Proteomes" id="UP000006352"/>
    </source>
</evidence>
<proteinExistence type="inferred from homology"/>
<keyword evidence="2" id="KW-0560">Oxidoreductase</keyword>
<dbReference type="EMBL" id="HE797038">
    <property type="protein sequence ID" value="CCM01530.1"/>
    <property type="molecule type" value="Genomic_DNA"/>
</dbReference>
<dbReference type="InterPro" id="IPR002347">
    <property type="entry name" value="SDR_fam"/>
</dbReference>
<dbReference type="GO" id="GO:0016616">
    <property type="term" value="F:oxidoreductase activity, acting on the CH-OH group of donors, NAD or NADP as acceptor"/>
    <property type="evidence" value="ECO:0007669"/>
    <property type="project" value="TreeGrafter"/>
</dbReference>
<dbReference type="PANTHER" id="PTHR42760:SF37">
    <property type="entry name" value="CLAVALDEHYDE DEHYDROGENASE"/>
    <property type="match status" value="1"/>
</dbReference>
<dbReference type="InParanoid" id="J4GNK1"/>
<dbReference type="Pfam" id="PF00106">
    <property type="entry name" value="adh_short"/>
    <property type="match status" value="1"/>
</dbReference>
<dbReference type="STRING" id="599839.J4GNK1"/>
<protein>
    <submittedName>
        <fullName evidence="3">Uncharacterized protein</fullName>
    </submittedName>
</protein>
<dbReference type="InterPro" id="IPR036291">
    <property type="entry name" value="NAD(P)-bd_dom_sf"/>
</dbReference>